<dbReference type="SMART" id="SM00957">
    <property type="entry name" value="SecA_DEAD"/>
    <property type="match status" value="1"/>
</dbReference>
<feature type="domain" description="SecA family profile" evidence="3">
    <location>
        <begin position="3"/>
        <end position="149"/>
    </location>
</feature>
<dbReference type="Pfam" id="PF07517">
    <property type="entry name" value="SecA_DEAD"/>
    <property type="match status" value="1"/>
</dbReference>
<sequence length="149" mass="16697">MYKLLIRKIFGTKNKRDLKKLQPYAAAINKLEPQIQKLSDDQLRAKTAEFKEKLGQGATLDDLLIETFAVVREVGKRTINMRPFDVQLMGGVVLHQGKIAEMKTGEGKTLVATLPAYLNALEGNGVHIVTVNDYLAKRDTEWMGKNTNP</sequence>
<dbReference type="GO" id="GO:0005829">
    <property type="term" value="C:cytosol"/>
    <property type="evidence" value="ECO:0007669"/>
    <property type="project" value="TreeGrafter"/>
</dbReference>
<organism evidence="4">
    <name type="scientific">marine sediment metagenome</name>
    <dbReference type="NCBI Taxonomy" id="412755"/>
    <lineage>
        <taxon>unclassified sequences</taxon>
        <taxon>metagenomes</taxon>
        <taxon>ecological metagenomes</taxon>
    </lineage>
</organism>
<accession>X1ML18</accession>
<evidence type="ECO:0000256" key="1">
    <source>
        <dbReference type="ARBA" id="ARBA00022927"/>
    </source>
</evidence>
<evidence type="ECO:0000313" key="4">
    <source>
        <dbReference type="EMBL" id="GAI15405.1"/>
    </source>
</evidence>
<dbReference type="InterPro" id="IPR027417">
    <property type="entry name" value="P-loop_NTPase"/>
</dbReference>
<dbReference type="GO" id="GO:0006886">
    <property type="term" value="P:intracellular protein transport"/>
    <property type="evidence" value="ECO:0007669"/>
    <property type="project" value="InterPro"/>
</dbReference>
<evidence type="ECO:0000259" key="3">
    <source>
        <dbReference type="PROSITE" id="PS51196"/>
    </source>
</evidence>
<dbReference type="PANTHER" id="PTHR30612:SF0">
    <property type="entry name" value="CHLOROPLAST PROTEIN-TRANSPORTING ATPASE"/>
    <property type="match status" value="1"/>
</dbReference>
<dbReference type="GO" id="GO:0005886">
    <property type="term" value="C:plasma membrane"/>
    <property type="evidence" value="ECO:0007669"/>
    <property type="project" value="TreeGrafter"/>
</dbReference>
<dbReference type="AlphaFoldDB" id="X1ML18"/>
<dbReference type="CDD" id="cd17928">
    <property type="entry name" value="DEXDc_SecA"/>
    <property type="match status" value="1"/>
</dbReference>
<dbReference type="EMBL" id="BARV01008006">
    <property type="protein sequence ID" value="GAI15405.1"/>
    <property type="molecule type" value="Genomic_DNA"/>
</dbReference>
<proteinExistence type="predicted"/>
<reference evidence="4" key="1">
    <citation type="journal article" date="2014" name="Front. Microbiol.">
        <title>High frequency of phylogenetically diverse reductive dehalogenase-homologous genes in deep subseafloor sedimentary metagenomes.</title>
        <authorList>
            <person name="Kawai M."/>
            <person name="Futagami T."/>
            <person name="Toyoda A."/>
            <person name="Takaki Y."/>
            <person name="Nishi S."/>
            <person name="Hori S."/>
            <person name="Arai W."/>
            <person name="Tsubouchi T."/>
            <person name="Morono Y."/>
            <person name="Uchiyama I."/>
            <person name="Ito T."/>
            <person name="Fujiyama A."/>
            <person name="Inagaki F."/>
            <person name="Takami H."/>
        </authorList>
    </citation>
    <scope>NUCLEOTIDE SEQUENCE</scope>
    <source>
        <strain evidence="4">Expedition CK06-06</strain>
    </source>
</reference>
<dbReference type="PANTHER" id="PTHR30612">
    <property type="entry name" value="SECA INNER MEMBRANE COMPONENT OF SEC PROTEIN SECRETION SYSTEM"/>
    <property type="match status" value="1"/>
</dbReference>
<dbReference type="GO" id="GO:0017038">
    <property type="term" value="P:protein import"/>
    <property type="evidence" value="ECO:0007669"/>
    <property type="project" value="InterPro"/>
</dbReference>
<dbReference type="PROSITE" id="PS51196">
    <property type="entry name" value="SECA_MOTOR_DEAD"/>
    <property type="match status" value="1"/>
</dbReference>
<name>X1ML18_9ZZZZ</name>
<dbReference type="InterPro" id="IPR011115">
    <property type="entry name" value="SecA_DEAD"/>
</dbReference>
<keyword evidence="1" id="KW-0653">Protein transport</keyword>
<gene>
    <name evidence="4" type="ORF">S06H3_16202</name>
</gene>
<protein>
    <recommendedName>
        <fullName evidence="3">SecA family profile domain-containing protein</fullName>
    </recommendedName>
</protein>
<dbReference type="GO" id="GO:0005524">
    <property type="term" value="F:ATP binding"/>
    <property type="evidence" value="ECO:0007669"/>
    <property type="project" value="InterPro"/>
</dbReference>
<dbReference type="PRINTS" id="PR00906">
    <property type="entry name" value="SECA"/>
</dbReference>
<comment type="caution">
    <text evidence="4">The sequence shown here is derived from an EMBL/GenBank/DDBJ whole genome shotgun (WGS) entry which is preliminary data.</text>
</comment>
<dbReference type="InterPro" id="IPR014018">
    <property type="entry name" value="SecA_motor_DEAD"/>
</dbReference>
<dbReference type="GO" id="GO:0043952">
    <property type="term" value="P:protein transport by the Sec complex"/>
    <property type="evidence" value="ECO:0007669"/>
    <property type="project" value="TreeGrafter"/>
</dbReference>
<keyword evidence="2" id="KW-0811">Translocation</keyword>
<keyword evidence="1" id="KW-0813">Transport</keyword>
<evidence type="ECO:0000256" key="2">
    <source>
        <dbReference type="ARBA" id="ARBA00023010"/>
    </source>
</evidence>
<dbReference type="Gene3D" id="3.40.50.300">
    <property type="entry name" value="P-loop containing nucleotide triphosphate hydrolases"/>
    <property type="match status" value="1"/>
</dbReference>
<dbReference type="SUPFAM" id="SSF52540">
    <property type="entry name" value="P-loop containing nucleoside triphosphate hydrolases"/>
    <property type="match status" value="1"/>
</dbReference>
<dbReference type="InterPro" id="IPR000185">
    <property type="entry name" value="SecA"/>
</dbReference>
<dbReference type="GO" id="GO:0031522">
    <property type="term" value="C:cell envelope Sec protein transport complex"/>
    <property type="evidence" value="ECO:0007669"/>
    <property type="project" value="TreeGrafter"/>
</dbReference>
<dbReference type="GO" id="GO:0006605">
    <property type="term" value="P:protein targeting"/>
    <property type="evidence" value="ECO:0007669"/>
    <property type="project" value="InterPro"/>
</dbReference>